<dbReference type="GO" id="GO:0005975">
    <property type="term" value="P:carbohydrate metabolic process"/>
    <property type="evidence" value="ECO:0007669"/>
    <property type="project" value="InterPro"/>
</dbReference>
<dbReference type="Proteomes" id="UP000558113">
    <property type="component" value="Unassembled WGS sequence"/>
</dbReference>
<keyword evidence="3" id="KW-0732">Signal</keyword>
<dbReference type="OrthoDB" id="9760450at2"/>
<evidence type="ECO:0000256" key="3">
    <source>
        <dbReference type="SAM" id="SignalP"/>
    </source>
</evidence>
<comment type="caution">
    <text evidence="6">The sequence shown here is derived from an EMBL/GenBank/DDBJ whole genome shotgun (WGS) entry which is preliminary data.</text>
</comment>
<feature type="domain" description="GH29D-like beta-sandwich" evidence="5">
    <location>
        <begin position="176"/>
        <end position="237"/>
    </location>
</feature>
<name>A0A7X5BY19_9BACL</name>
<feature type="domain" description="Glycoside hydrolase family 42 N-terminal" evidence="4">
    <location>
        <begin position="699"/>
        <end position="845"/>
    </location>
</feature>
<dbReference type="SUPFAM" id="SSF51445">
    <property type="entry name" value="(Trans)glycosidases"/>
    <property type="match status" value="1"/>
</dbReference>
<evidence type="ECO:0000256" key="1">
    <source>
        <dbReference type="ARBA" id="ARBA00022801"/>
    </source>
</evidence>
<organism evidence="6 7">
    <name type="scientific">Paenibacillus sacheonensis</name>
    <dbReference type="NCBI Taxonomy" id="742054"/>
    <lineage>
        <taxon>Bacteria</taxon>
        <taxon>Bacillati</taxon>
        <taxon>Bacillota</taxon>
        <taxon>Bacilli</taxon>
        <taxon>Bacillales</taxon>
        <taxon>Paenibacillaceae</taxon>
        <taxon>Paenibacillus</taxon>
    </lineage>
</organism>
<dbReference type="InterPro" id="IPR017853">
    <property type="entry name" value="GH"/>
</dbReference>
<protein>
    <recommendedName>
        <fullName evidence="8">Glycoside hydrolase family 42 N-terminal domain-containing protein</fullName>
    </recommendedName>
</protein>
<evidence type="ECO:0008006" key="8">
    <source>
        <dbReference type="Google" id="ProtNLM"/>
    </source>
</evidence>
<gene>
    <name evidence="6" type="ORF">GT003_19080</name>
</gene>
<dbReference type="Pfam" id="PF13290">
    <property type="entry name" value="CHB_HEX_C_1"/>
    <property type="match status" value="1"/>
</dbReference>
<accession>A0A7X5BY19</accession>
<evidence type="ECO:0000259" key="4">
    <source>
        <dbReference type="Pfam" id="PF02449"/>
    </source>
</evidence>
<keyword evidence="1" id="KW-0378">Hydrolase</keyword>
<dbReference type="GO" id="GO:0009341">
    <property type="term" value="C:beta-galactosidase complex"/>
    <property type="evidence" value="ECO:0007669"/>
    <property type="project" value="InterPro"/>
</dbReference>
<dbReference type="InterPro" id="IPR013529">
    <property type="entry name" value="Glyco_hydro_42_N"/>
</dbReference>
<sequence length="979" mass="108771">MVKKKLVCLSALGIIAGIIPAHVLGDAIPPAYEIEVDSLADWNRVYRHSDTLQLQSLPGDKLDSTRIKPSGASGEYAIYRTADKSFLRSFSIYAYYASGQKYSHPTFSVSSDGKAYREITPDIHESGGNTVEYVSRNFPGSTKYLKITFPGGGGNPCPSIGKVVLNGPANVDASVPSGTVPYGRMIMLNRAEAGETVYYTTDGSDPRSSKTRKHYFSPIPVLGNLTLKTTAVNHSGTGKSAAGIVSTYRYTPVATDAAPVGMIDNLDNFQLAAGRSNVYVAKNDPGYFDNDGGRIARTATGPGYIVYRTDYDIRSFTVYGSFYTGVPVEDQRFFASADGKQYTEISAEAETAGYSQSNWQPYAFEASALPARTRYLKIMLNGSANSWSPQVSKVVINQNTASVKLASKLSGGTVKAELSSDTQGARIYYRLNKGPDFLPYQAPLDLAGYNVVEAYAVKDGLVPSPIRKYSLNAGNEIEVDKFGQMKKANFAAKVASDKQLADDASADEAYYDSVSAPSDRDGYGGLAGSAAKYGLKATGYFAVQEMDGRKVMTAPNGDLYFSLAVNGVTANETYTMVAGREQKFESIPPFDGEYKKAFIGKDNFSFYMANVYRKTGKFPTEHSIYMEAVERLKKWGFNGVGSYSPVKYGEEGKMPYVRMLPLNSMSWAKLNGISIFDIFAPNAEAKIDDAFRKALTPNKDDRMLIGYFIDNEYDFHKFYTNVPKLKASSAAIKGKLVERMRDKYQTVDNYNAAWGTKFGSFDDLKEAEMPVKTSASWRDMDDFYAYYLDTFFGTVSRIYRKYDPNHLLLGDRWITTTFHNEKYRKPLAETEGKYVDVISINYYSYKIETDLLQDVYEESGGKPILFSEFGYGTSEQGLKPLLPNSASNQFQRGMRYRNYVEGAATLPYVVGAHLFNYVDQAGLGRYWQGEWGERYNSGLVNVADRPYKDYLEGIKATNDDIYKLMLKERPKFYYDFNKG</sequence>
<proteinExistence type="predicted"/>
<keyword evidence="2" id="KW-0326">Glycosidase</keyword>
<evidence type="ECO:0000256" key="2">
    <source>
        <dbReference type="ARBA" id="ARBA00023295"/>
    </source>
</evidence>
<evidence type="ECO:0000313" key="7">
    <source>
        <dbReference type="Proteomes" id="UP000558113"/>
    </source>
</evidence>
<reference evidence="6 7" key="1">
    <citation type="submission" date="2020-01" db="EMBL/GenBank/DDBJ databases">
        <title>Paenibacillus soybeanensis sp. nov. isolated from the nodules of soybean (Glycine max(L.) Merr).</title>
        <authorList>
            <person name="Wang H."/>
        </authorList>
    </citation>
    <scope>NUCLEOTIDE SEQUENCE [LARGE SCALE GENOMIC DNA]</scope>
    <source>
        <strain evidence="6 7">DSM 23054</strain>
    </source>
</reference>
<keyword evidence="7" id="KW-1185">Reference proteome</keyword>
<evidence type="ECO:0000259" key="5">
    <source>
        <dbReference type="Pfam" id="PF13290"/>
    </source>
</evidence>
<dbReference type="GO" id="GO:0004565">
    <property type="term" value="F:beta-galactosidase activity"/>
    <property type="evidence" value="ECO:0007669"/>
    <property type="project" value="InterPro"/>
</dbReference>
<dbReference type="AlphaFoldDB" id="A0A7X5BY19"/>
<feature type="signal peptide" evidence="3">
    <location>
        <begin position="1"/>
        <end position="23"/>
    </location>
</feature>
<dbReference type="InterPro" id="IPR059177">
    <property type="entry name" value="GH29D-like_dom"/>
</dbReference>
<evidence type="ECO:0000313" key="6">
    <source>
        <dbReference type="EMBL" id="NBC71103.1"/>
    </source>
</evidence>
<dbReference type="EMBL" id="JAAAMU010000010">
    <property type="protein sequence ID" value="NBC71103.1"/>
    <property type="molecule type" value="Genomic_DNA"/>
</dbReference>
<feature type="chain" id="PRO_5031390847" description="Glycoside hydrolase family 42 N-terminal domain-containing protein" evidence="3">
    <location>
        <begin position="24"/>
        <end position="979"/>
    </location>
</feature>
<dbReference type="Gene3D" id="3.20.20.80">
    <property type="entry name" value="Glycosidases"/>
    <property type="match status" value="1"/>
</dbReference>
<dbReference type="Pfam" id="PF02449">
    <property type="entry name" value="Glyco_hydro_42"/>
    <property type="match status" value="1"/>
</dbReference>